<name>A0A165I0E0_9BASI</name>
<evidence type="ECO:0000313" key="2">
    <source>
        <dbReference type="EMBL" id="KZT59976.1"/>
    </source>
</evidence>
<dbReference type="EMBL" id="KV423935">
    <property type="protein sequence ID" value="KZT59976.1"/>
    <property type="molecule type" value="Genomic_DNA"/>
</dbReference>
<organism evidence="2 3">
    <name type="scientific">Calocera cornea HHB12733</name>
    <dbReference type="NCBI Taxonomy" id="1353952"/>
    <lineage>
        <taxon>Eukaryota</taxon>
        <taxon>Fungi</taxon>
        <taxon>Dikarya</taxon>
        <taxon>Basidiomycota</taxon>
        <taxon>Agaricomycotina</taxon>
        <taxon>Dacrymycetes</taxon>
        <taxon>Dacrymycetales</taxon>
        <taxon>Dacrymycetaceae</taxon>
        <taxon>Calocera</taxon>
    </lineage>
</organism>
<reference evidence="2 3" key="1">
    <citation type="journal article" date="2016" name="Mol. Biol. Evol.">
        <title>Comparative Genomics of Early-Diverging Mushroom-Forming Fungi Provides Insights into the Origins of Lignocellulose Decay Capabilities.</title>
        <authorList>
            <person name="Nagy L.G."/>
            <person name="Riley R."/>
            <person name="Tritt A."/>
            <person name="Adam C."/>
            <person name="Daum C."/>
            <person name="Floudas D."/>
            <person name="Sun H."/>
            <person name="Yadav J.S."/>
            <person name="Pangilinan J."/>
            <person name="Larsson K.H."/>
            <person name="Matsuura K."/>
            <person name="Barry K."/>
            <person name="Labutti K."/>
            <person name="Kuo R."/>
            <person name="Ohm R.A."/>
            <person name="Bhattacharya S.S."/>
            <person name="Shirouzu T."/>
            <person name="Yoshinaga Y."/>
            <person name="Martin F.M."/>
            <person name="Grigoriev I.V."/>
            <person name="Hibbett D.S."/>
        </authorList>
    </citation>
    <scope>NUCLEOTIDE SEQUENCE [LARGE SCALE GENOMIC DNA]</scope>
    <source>
        <strain evidence="2 3">HHB12733</strain>
    </source>
</reference>
<evidence type="ECO:0000313" key="3">
    <source>
        <dbReference type="Proteomes" id="UP000076842"/>
    </source>
</evidence>
<feature type="chain" id="PRO_5007858989" evidence="1">
    <location>
        <begin position="26"/>
        <end position="288"/>
    </location>
</feature>
<dbReference type="Proteomes" id="UP000076842">
    <property type="component" value="Unassembled WGS sequence"/>
</dbReference>
<keyword evidence="3" id="KW-1185">Reference proteome</keyword>
<feature type="signal peptide" evidence="1">
    <location>
        <begin position="1"/>
        <end position="25"/>
    </location>
</feature>
<accession>A0A165I0E0</accession>
<keyword evidence="1" id="KW-0732">Signal</keyword>
<gene>
    <name evidence="2" type="ORF">CALCODRAFT_157666</name>
</gene>
<dbReference type="InParanoid" id="A0A165I0E0"/>
<sequence length="288" mass="31418">MSSARKCLWSAVENMFALLLRTALAALDISSAAALALARAGPSGQVLSPEGGRVLGQQDDVLRFVYQPVTESTNPGYATAYVNLFIWDQDGCDHSDRDGPELQWAVRRCPRLGSDHGRLELRRGRVLRQPPPAGRVGVPYQTGARAPADGFQSAAPSFSIVDCYTIQARANEAPNTGSLLYPPEGAVLGLDGDSALIAYEAEQQVDFIPYSIDVDIQPSAAAIQDEHSWTTVIHHFSSPSFQPGTANFNPVHWGYLGDVRFRVISYGVFVDVWFKAVFYRNATVVDED</sequence>
<proteinExistence type="predicted"/>
<dbReference type="AlphaFoldDB" id="A0A165I0E0"/>
<protein>
    <submittedName>
        <fullName evidence="2">Uncharacterized protein</fullName>
    </submittedName>
</protein>
<dbReference type="OrthoDB" id="3398769at2759"/>
<evidence type="ECO:0000256" key="1">
    <source>
        <dbReference type="SAM" id="SignalP"/>
    </source>
</evidence>